<evidence type="ECO:0000256" key="1">
    <source>
        <dbReference type="SAM" id="MobiDB-lite"/>
    </source>
</evidence>
<accession>A0ABD3RVA1</accession>
<keyword evidence="4" id="KW-1185">Reference proteome</keyword>
<comment type="caution">
    <text evidence="3">The sequence shown here is derived from an EMBL/GenBank/DDBJ whole genome shotgun (WGS) entry which is preliminary data.</text>
</comment>
<feature type="region of interest" description="Disordered" evidence="1">
    <location>
        <begin position="214"/>
        <end position="239"/>
    </location>
</feature>
<dbReference type="Proteomes" id="UP001530377">
    <property type="component" value="Unassembled WGS sequence"/>
</dbReference>
<feature type="transmembrane region" description="Helical" evidence="2">
    <location>
        <begin position="21"/>
        <end position="42"/>
    </location>
</feature>
<name>A0ABD3RVA1_9STRA</name>
<feature type="compositionally biased region" description="Low complexity" evidence="1">
    <location>
        <begin position="229"/>
        <end position="239"/>
    </location>
</feature>
<feature type="region of interest" description="Disordered" evidence="1">
    <location>
        <begin position="76"/>
        <end position="96"/>
    </location>
</feature>
<reference evidence="3 4" key="1">
    <citation type="submission" date="2024-10" db="EMBL/GenBank/DDBJ databases">
        <title>Updated reference genomes for cyclostephanoid diatoms.</title>
        <authorList>
            <person name="Roberts W.R."/>
            <person name="Alverson A.J."/>
        </authorList>
    </citation>
    <scope>NUCLEOTIDE SEQUENCE [LARGE SCALE GENOMIC DNA]</scope>
    <source>
        <strain evidence="3 4">AJA228-03</strain>
    </source>
</reference>
<feature type="compositionally biased region" description="Polar residues" evidence="1">
    <location>
        <begin position="84"/>
        <end position="96"/>
    </location>
</feature>
<organism evidence="3 4">
    <name type="scientific">Cyclostephanos tholiformis</name>
    <dbReference type="NCBI Taxonomy" id="382380"/>
    <lineage>
        <taxon>Eukaryota</taxon>
        <taxon>Sar</taxon>
        <taxon>Stramenopiles</taxon>
        <taxon>Ochrophyta</taxon>
        <taxon>Bacillariophyta</taxon>
        <taxon>Coscinodiscophyceae</taxon>
        <taxon>Thalassiosirophycidae</taxon>
        <taxon>Stephanodiscales</taxon>
        <taxon>Stephanodiscaceae</taxon>
        <taxon>Cyclostephanos</taxon>
    </lineage>
</organism>
<evidence type="ECO:0000313" key="4">
    <source>
        <dbReference type="Proteomes" id="UP001530377"/>
    </source>
</evidence>
<keyword evidence="2" id="KW-1133">Transmembrane helix</keyword>
<protein>
    <submittedName>
        <fullName evidence="3">Uncharacterized protein</fullName>
    </submittedName>
</protein>
<gene>
    <name evidence="3" type="ORF">ACHAXA_011625</name>
</gene>
<dbReference type="EMBL" id="JALLPB020000164">
    <property type="protein sequence ID" value="KAL3816128.1"/>
    <property type="molecule type" value="Genomic_DNA"/>
</dbReference>
<dbReference type="AlphaFoldDB" id="A0ABD3RVA1"/>
<keyword evidence="2" id="KW-0472">Membrane</keyword>
<proteinExistence type="predicted"/>
<evidence type="ECO:0000256" key="2">
    <source>
        <dbReference type="SAM" id="Phobius"/>
    </source>
</evidence>
<keyword evidence="2" id="KW-0812">Transmembrane</keyword>
<evidence type="ECO:0000313" key="3">
    <source>
        <dbReference type="EMBL" id="KAL3816128.1"/>
    </source>
</evidence>
<sequence length="273" mass="28953">MTIRRRCASSSNDGFCRTIHFFLAGMPHLVATSIVVVVFVAFTSSGGAHALHVSPSSSSNTVVGWSSSLSISAGPSVATRRRSPTTTTLYYRNTPNDVDDDGPDIGRYYYSHRYAGASSYMDGPREGGARGGFVLEENADVDVDVDDDDPLSRELRHGHFPDAVMTALSTAIFPNIKFPTSWIRASEAMENIVGGAGGAGLFLHLNEAARAYDGDAHDDAPTTPRRRPSSFSSPSTTSAGGTTFADGLVETAKAFVPVVVEFAAVAAVANYFD</sequence>